<dbReference type="RefSeq" id="WP_345330824.1">
    <property type="nucleotide sequence ID" value="NZ_BAAAVH010000123.1"/>
</dbReference>
<organism evidence="1 2">
    <name type="scientific">Kitasatospora aburaviensis</name>
    <dbReference type="NCBI Taxonomy" id="67265"/>
    <lineage>
        <taxon>Bacteria</taxon>
        <taxon>Bacillati</taxon>
        <taxon>Actinomycetota</taxon>
        <taxon>Actinomycetes</taxon>
        <taxon>Kitasatosporales</taxon>
        <taxon>Streptomycetaceae</taxon>
        <taxon>Kitasatospora</taxon>
    </lineage>
</organism>
<comment type="caution">
    <text evidence="1">The sequence shown here is derived from an EMBL/GenBank/DDBJ whole genome shotgun (WGS) entry which is preliminary data.</text>
</comment>
<evidence type="ECO:0000313" key="2">
    <source>
        <dbReference type="Proteomes" id="UP001596067"/>
    </source>
</evidence>
<dbReference type="EMBL" id="JBHSOD010000020">
    <property type="protein sequence ID" value="MFC5886849.1"/>
    <property type="molecule type" value="Genomic_DNA"/>
</dbReference>
<gene>
    <name evidence="1" type="ORF">ACFP0N_17925</name>
</gene>
<proteinExistence type="predicted"/>
<evidence type="ECO:0000313" key="1">
    <source>
        <dbReference type="EMBL" id="MFC5886849.1"/>
    </source>
</evidence>
<reference evidence="2" key="1">
    <citation type="journal article" date="2019" name="Int. J. Syst. Evol. Microbiol.">
        <title>The Global Catalogue of Microorganisms (GCM) 10K type strain sequencing project: providing services to taxonomists for standard genome sequencing and annotation.</title>
        <authorList>
            <consortium name="The Broad Institute Genomics Platform"/>
            <consortium name="The Broad Institute Genome Sequencing Center for Infectious Disease"/>
            <person name="Wu L."/>
            <person name="Ma J."/>
        </authorList>
    </citation>
    <scope>NUCLEOTIDE SEQUENCE [LARGE SCALE GENOMIC DNA]</scope>
    <source>
        <strain evidence="2">CGMCC 4.1469</strain>
    </source>
</reference>
<accession>A0ABW1F107</accession>
<sequence>MAKKPSGRARAANDIAEGLNSLIGDGLEQLRAQNPNIGFTLIADSDKPRKAANTHGGSYVCTDRELLANIWRFDFNKRERAVLDIMTAEVDEEGQWRGKQADLAKVLQCSQGSVSKAISTLEATHFVWKVIRCLYQVNPDWAFGWGTDSHTKSIASIGVATMDMKRIKIPYESTRKAA</sequence>
<name>A0ABW1F107_9ACTN</name>
<dbReference type="Proteomes" id="UP001596067">
    <property type="component" value="Unassembled WGS sequence"/>
</dbReference>
<keyword evidence="2" id="KW-1185">Reference proteome</keyword>
<protein>
    <submittedName>
        <fullName evidence="1">Uncharacterized protein</fullName>
    </submittedName>
</protein>